<sequence length="76" mass="8515">MGHLDVVFEHPDEGSSHAERAHETVRRIIDRAAGLCTVCGQPGSPAQDQRRFWLDVRCHKHSLGDVEPTPVRFTTP</sequence>
<evidence type="ECO:0000256" key="1">
    <source>
        <dbReference type="SAM" id="MobiDB-lite"/>
    </source>
</evidence>
<accession>A0ABR9RWR2</accession>
<evidence type="ECO:0000313" key="3">
    <source>
        <dbReference type="Proteomes" id="UP000756387"/>
    </source>
</evidence>
<name>A0ABR9RWR2_9ACTN</name>
<feature type="region of interest" description="Disordered" evidence="1">
    <location>
        <begin position="1"/>
        <end position="21"/>
    </location>
</feature>
<comment type="caution">
    <text evidence="2">The sequence shown here is derived from an EMBL/GenBank/DDBJ whole genome shotgun (WGS) entry which is preliminary data.</text>
</comment>
<reference evidence="2 3" key="1">
    <citation type="submission" date="2020-10" db="EMBL/GenBank/DDBJ databases">
        <title>Nocardioides sp. isolated from sludge.</title>
        <authorList>
            <person name="Zhang X."/>
        </authorList>
    </citation>
    <scope>NUCLEOTIDE SEQUENCE [LARGE SCALE GENOMIC DNA]</scope>
    <source>
        <strain evidence="2 3">Y6</strain>
    </source>
</reference>
<organism evidence="2 3">
    <name type="scientific">Nocardioides malaquae</name>
    <dbReference type="NCBI Taxonomy" id="2773426"/>
    <lineage>
        <taxon>Bacteria</taxon>
        <taxon>Bacillati</taxon>
        <taxon>Actinomycetota</taxon>
        <taxon>Actinomycetes</taxon>
        <taxon>Propionibacteriales</taxon>
        <taxon>Nocardioidaceae</taxon>
        <taxon>Nocardioides</taxon>
    </lineage>
</organism>
<keyword evidence="3" id="KW-1185">Reference proteome</keyword>
<evidence type="ECO:0000313" key="2">
    <source>
        <dbReference type="EMBL" id="MBE7325994.1"/>
    </source>
</evidence>
<protein>
    <submittedName>
        <fullName evidence="2">Uncharacterized protein</fullName>
    </submittedName>
</protein>
<gene>
    <name evidence="2" type="ORF">IEQ44_15195</name>
</gene>
<dbReference type="RefSeq" id="WP_193639326.1">
    <property type="nucleotide sequence ID" value="NZ_JADCSA010000022.1"/>
</dbReference>
<proteinExistence type="predicted"/>
<dbReference type="EMBL" id="JADCSA010000022">
    <property type="protein sequence ID" value="MBE7325994.1"/>
    <property type="molecule type" value="Genomic_DNA"/>
</dbReference>
<dbReference type="Proteomes" id="UP000756387">
    <property type="component" value="Unassembled WGS sequence"/>
</dbReference>